<evidence type="ECO:0000256" key="5">
    <source>
        <dbReference type="ARBA" id="ARBA00022723"/>
    </source>
</evidence>
<dbReference type="SUPFAM" id="SSF48537">
    <property type="entry name" value="Phospholipase C/P1 nuclease"/>
    <property type="match status" value="1"/>
</dbReference>
<evidence type="ECO:0000313" key="10">
    <source>
        <dbReference type="EMBL" id="VAH37761.1"/>
    </source>
</evidence>
<keyword evidence="5" id="KW-0479">Metal-binding</keyword>
<reference evidence="10 11" key="1">
    <citation type="submission" date="2017-09" db="EMBL/GenBank/DDBJ databases">
        <authorList>
            <consortium name="International Durum Wheat Genome Sequencing Consortium (IDWGSC)"/>
            <person name="Milanesi L."/>
        </authorList>
    </citation>
    <scope>NUCLEOTIDE SEQUENCE [LARGE SCALE GENOMIC DNA]</scope>
    <source>
        <strain evidence="11">cv. Svevo</strain>
    </source>
</reference>
<gene>
    <name evidence="10" type="ORF">TRITD_2Av1G273740</name>
</gene>
<evidence type="ECO:0000256" key="6">
    <source>
        <dbReference type="ARBA" id="ARBA00022759"/>
    </source>
</evidence>
<evidence type="ECO:0000313" key="11">
    <source>
        <dbReference type="Proteomes" id="UP000324705"/>
    </source>
</evidence>
<evidence type="ECO:0000256" key="9">
    <source>
        <dbReference type="ARBA" id="ARBA00023180"/>
    </source>
</evidence>
<proteinExistence type="inferred from homology"/>
<dbReference type="GO" id="GO:0006308">
    <property type="term" value="P:DNA catabolic process"/>
    <property type="evidence" value="ECO:0007669"/>
    <property type="project" value="InterPro"/>
</dbReference>
<dbReference type="GO" id="GO:0003676">
    <property type="term" value="F:nucleic acid binding"/>
    <property type="evidence" value="ECO:0007669"/>
    <property type="project" value="InterPro"/>
</dbReference>
<keyword evidence="8" id="KW-1015">Disulfide bond</keyword>
<dbReference type="EMBL" id="LT934113">
    <property type="protein sequence ID" value="VAH37761.1"/>
    <property type="molecule type" value="Genomic_DNA"/>
</dbReference>
<dbReference type="Proteomes" id="UP000324705">
    <property type="component" value="Chromosome 2A"/>
</dbReference>
<dbReference type="PANTHER" id="PTHR33146:SF19">
    <property type="entry name" value="ASPERGILLUS NUCLEASE S1"/>
    <property type="match status" value="1"/>
</dbReference>
<protein>
    <recommendedName>
        <fullName evidence="3">Aspergillus nuclease S1</fullName>
        <ecNumber evidence="3">3.1.30.1</ecNumber>
    </recommendedName>
</protein>
<sequence length="140" mass="15614">MHCARIADLGGNTIVVHWYNTTKTNLHKVWDVNVIETALNRFYKDDLSTMINAIKLNLTNEWCKEENQWAACYTRTTTCADKYAEESAELSCPAYVGAEQGSDLEALPIVEKRIAQGGVRLGAILNQIFSGKSNSRIQSS</sequence>
<dbReference type="PANTHER" id="PTHR33146">
    <property type="entry name" value="ENDONUCLEASE 4"/>
    <property type="match status" value="1"/>
</dbReference>
<evidence type="ECO:0000256" key="3">
    <source>
        <dbReference type="ARBA" id="ARBA00012562"/>
    </source>
</evidence>
<dbReference type="InterPro" id="IPR008947">
    <property type="entry name" value="PLipase_C/P1_nuclease_dom_sf"/>
</dbReference>
<name>A0A9R1P6K2_TRITD</name>
<comment type="catalytic activity">
    <reaction evidence="1">
        <text>Endonucleolytic cleavage to 5'-phosphomononucleotide and 5'-phosphooligonucleotide end-products.</text>
        <dbReference type="EC" id="3.1.30.1"/>
    </reaction>
</comment>
<accession>A0A9R1P6K2</accession>
<dbReference type="Pfam" id="PF02265">
    <property type="entry name" value="S1-P1_nuclease"/>
    <property type="match status" value="1"/>
</dbReference>
<keyword evidence="4" id="KW-0540">Nuclease</keyword>
<dbReference type="Gene3D" id="1.10.575.10">
    <property type="entry name" value="P1 Nuclease"/>
    <property type="match status" value="1"/>
</dbReference>
<keyword evidence="11" id="KW-1185">Reference proteome</keyword>
<evidence type="ECO:0000256" key="7">
    <source>
        <dbReference type="ARBA" id="ARBA00022801"/>
    </source>
</evidence>
<dbReference type="EC" id="3.1.30.1" evidence="3"/>
<evidence type="ECO:0000256" key="4">
    <source>
        <dbReference type="ARBA" id="ARBA00022722"/>
    </source>
</evidence>
<dbReference type="GO" id="GO:0000014">
    <property type="term" value="F:single-stranded DNA endodeoxyribonuclease activity"/>
    <property type="evidence" value="ECO:0007669"/>
    <property type="project" value="UniProtKB-ARBA"/>
</dbReference>
<dbReference type="AlphaFoldDB" id="A0A9R1P6K2"/>
<evidence type="ECO:0000256" key="2">
    <source>
        <dbReference type="ARBA" id="ARBA00009547"/>
    </source>
</evidence>
<dbReference type="GO" id="GO:0004521">
    <property type="term" value="F:RNA endonuclease activity"/>
    <property type="evidence" value="ECO:0007669"/>
    <property type="project" value="UniProtKB-ARBA"/>
</dbReference>
<evidence type="ECO:0000256" key="8">
    <source>
        <dbReference type="ARBA" id="ARBA00023157"/>
    </source>
</evidence>
<dbReference type="GO" id="GO:0046872">
    <property type="term" value="F:metal ion binding"/>
    <property type="evidence" value="ECO:0007669"/>
    <property type="project" value="UniProtKB-KW"/>
</dbReference>
<keyword evidence="6" id="KW-0255">Endonuclease</keyword>
<evidence type="ECO:0000256" key="1">
    <source>
        <dbReference type="ARBA" id="ARBA00000245"/>
    </source>
</evidence>
<dbReference type="Gramene" id="TRITD2Av1G273740.13">
    <property type="protein sequence ID" value="TRITD2Av1G273740.13"/>
    <property type="gene ID" value="TRITD2Av1G273740"/>
</dbReference>
<keyword evidence="7" id="KW-0378">Hydrolase</keyword>
<comment type="similarity">
    <text evidence="2">Belongs to the nuclease type I family.</text>
</comment>
<dbReference type="InterPro" id="IPR003154">
    <property type="entry name" value="S1/P1nuclease"/>
</dbReference>
<keyword evidence="9" id="KW-0325">Glycoprotein</keyword>
<organism evidence="10 11">
    <name type="scientific">Triticum turgidum subsp. durum</name>
    <name type="common">Durum wheat</name>
    <name type="synonym">Triticum durum</name>
    <dbReference type="NCBI Taxonomy" id="4567"/>
    <lineage>
        <taxon>Eukaryota</taxon>
        <taxon>Viridiplantae</taxon>
        <taxon>Streptophyta</taxon>
        <taxon>Embryophyta</taxon>
        <taxon>Tracheophyta</taxon>
        <taxon>Spermatophyta</taxon>
        <taxon>Magnoliopsida</taxon>
        <taxon>Liliopsida</taxon>
        <taxon>Poales</taxon>
        <taxon>Poaceae</taxon>
        <taxon>BOP clade</taxon>
        <taxon>Pooideae</taxon>
        <taxon>Triticodae</taxon>
        <taxon>Triticeae</taxon>
        <taxon>Triticinae</taxon>
        <taxon>Triticum</taxon>
    </lineage>
</organism>